<evidence type="ECO:0000313" key="2">
    <source>
        <dbReference type="EMBL" id="KAG5616844.1"/>
    </source>
</evidence>
<organism evidence="2 3">
    <name type="scientific">Solanum commersonii</name>
    <name type="common">Commerson's wild potato</name>
    <name type="synonym">Commerson's nightshade</name>
    <dbReference type="NCBI Taxonomy" id="4109"/>
    <lineage>
        <taxon>Eukaryota</taxon>
        <taxon>Viridiplantae</taxon>
        <taxon>Streptophyta</taxon>
        <taxon>Embryophyta</taxon>
        <taxon>Tracheophyta</taxon>
        <taxon>Spermatophyta</taxon>
        <taxon>Magnoliopsida</taxon>
        <taxon>eudicotyledons</taxon>
        <taxon>Gunneridae</taxon>
        <taxon>Pentapetalae</taxon>
        <taxon>asterids</taxon>
        <taxon>lamiids</taxon>
        <taxon>Solanales</taxon>
        <taxon>Solanaceae</taxon>
        <taxon>Solanoideae</taxon>
        <taxon>Solaneae</taxon>
        <taxon>Solanum</taxon>
    </lineage>
</organism>
<dbReference type="OrthoDB" id="1750780at2759"/>
<reference evidence="2 3" key="1">
    <citation type="submission" date="2020-09" db="EMBL/GenBank/DDBJ databases">
        <title>De no assembly of potato wild relative species, Solanum commersonii.</title>
        <authorList>
            <person name="Cho K."/>
        </authorList>
    </citation>
    <scope>NUCLEOTIDE SEQUENCE [LARGE SCALE GENOMIC DNA]</scope>
    <source>
        <strain evidence="2">LZ3.2</strain>
        <tissue evidence="2">Leaf</tissue>
    </source>
</reference>
<proteinExistence type="predicted"/>
<accession>A0A9J5ZY15</accession>
<gene>
    <name evidence="2" type="ORF">H5410_016668</name>
</gene>
<sequence length="500" mass="56568">MASSTRCSSKRLHNLSEAEFTSPVSDSSNSESKTLPSKPSPKKKYAPSKDKGKSNKKLRQGEANDFTAADMRLFWSAKQKDKFLAFNNRPIVTGRVINLEQLEDSHCAVSAYFKAQNLSLFFQRCGLVVYEEPVRMFYANLRVSKDSGELETLVLGKRIILNDSLFEKVFKTKFSGDIPFMTGCWLDDFEVTLDEAKIFVAESESDLSDFGPSTICFENHILAHIIATTLLPRKGSLSNITDRDVFVLYCLLKKYKINWGEWFRTYMIESAAESDTHAILPYGLIISRILIGLYIDLFYYKPLEVSVTYDIRTFASMGYILSDGKWSKKGPVKMVKQPWASKITTDSATDLLKEVAEINGMQHTQEKMDKILQLPKDTGTNVGKLRISMDSIHQQEGIKTNKLINRVDSLNHGASSSQTELAVTIQTSYSNLSWNVERSNNSFAGRIINTLKRKKKAAGKIVTQLYKGREAVTEGLALKENCYLAQHKERRPMKIKADRE</sequence>
<dbReference type="EMBL" id="JACXVP010000003">
    <property type="protein sequence ID" value="KAG5616844.1"/>
    <property type="molecule type" value="Genomic_DNA"/>
</dbReference>
<evidence type="ECO:0000313" key="3">
    <source>
        <dbReference type="Proteomes" id="UP000824120"/>
    </source>
</evidence>
<name>A0A9J5ZY15_SOLCO</name>
<evidence type="ECO:0000256" key="1">
    <source>
        <dbReference type="SAM" id="MobiDB-lite"/>
    </source>
</evidence>
<keyword evidence="3" id="KW-1185">Reference proteome</keyword>
<feature type="region of interest" description="Disordered" evidence="1">
    <location>
        <begin position="1"/>
        <end position="61"/>
    </location>
</feature>
<comment type="caution">
    <text evidence="2">The sequence shown here is derived from an EMBL/GenBank/DDBJ whole genome shotgun (WGS) entry which is preliminary data.</text>
</comment>
<dbReference type="Proteomes" id="UP000824120">
    <property type="component" value="Chromosome 3"/>
</dbReference>
<dbReference type="AlphaFoldDB" id="A0A9J5ZY15"/>
<protein>
    <submittedName>
        <fullName evidence="2">Uncharacterized protein</fullName>
    </submittedName>
</protein>